<dbReference type="RefSeq" id="WP_281262675.1">
    <property type="nucleotide sequence ID" value="NZ_PVNG01000033.1"/>
</dbReference>
<dbReference type="AlphaFoldDB" id="A0A2T0M4P3"/>
<evidence type="ECO:0000313" key="1">
    <source>
        <dbReference type="EMBL" id="PRX52040.1"/>
    </source>
</evidence>
<gene>
    <name evidence="1" type="ORF">B0I32_13350</name>
</gene>
<name>A0A2T0M4P3_9ACTN</name>
<comment type="caution">
    <text evidence="1">The sequence shown here is derived from an EMBL/GenBank/DDBJ whole genome shotgun (WGS) entry which is preliminary data.</text>
</comment>
<evidence type="ECO:0000313" key="2">
    <source>
        <dbReference type="Proteomes" id="UP000238312"/>
    </source>
</evidence>
<accession>A0A2T0M4P3</accession>
<organism evidence="1 2">
    <name type="scientific">Nonomuraea fuscirosea</name>
    <dbReference type="NCBI Taxonomy" id="1291556"/>
    <lineage>
        <taxon>Bacteria</taxon>
        <taxon>Bacillati</taxon>
        <taxon>Actinomycetota</taxon>
        <taxon>Actinomycetes</taxon>
        <taxon>Streptosporangiales</taxon>
        <taxon>Streptosporangiaceae</taxon>
        <taxon>Nonomuraea</taxon>
    </lineage>
</organism>
<keyword evidence="2" id="KW-1185">Reference proteome</keyword>
<dbReference type="Proteomes" id="UP000238312">
    <property type="component" value="Unassembled WGS sequence"/>
</dbReference>
<proteinExistence type="predicted"/>
<dbReference type="EMBL" id="PVNG01000033">
    <property type="protein sequence ID" value="PRX52040.1"/>
    <property type="molecule type" value="Genomic_DNA"/>
</dbReference>
<reference evidence="1 2" key="1">
    <citation type="submission" date="2018-03" db="EMBL/GenBank/DDBJ databases">
        <title>Genomic Encyclopedia of Type Strains, Phase III (KMG-III): the genomes of soil and plant-associated and newly described type strains.</title>
        <authorList>
            <person name="Whitman W."/>
        </authorList>
    </citation>
    <scope>NUCLEOTIDE SEQUENCE [LARGE SCALE GENOMIC DNA]</scope>
    <source>
        <strain evidence="1 2">CGMCC 4.7104</strain>
    </source>
</reference>
<protein>
    <submittedName>
        <fullName evidence="1">Uncharacterized protein</fullName>
    </submittedName>
</protein>
<sequence>MITARRSLALFDLPIAKSGAVRLASPDFSEADPGVCRADGAIL</sequence>